<dbReference type="PANTHER" id="PTHR44169">
    <property type="entry name" value="NADPH-DEPENDENT 1-ACYLDIHYDROXYACETONE PHOSPHATE REDUCTASE"/>
    <property type="match status" value="1"/>
</dbReference>
<keyword evidence="6" id="KW-1185">Reference proteome</keyword>
<keyword evidence="2" id="KW-0560">Oxidoreductase</keyword>
<reference evidence="5" key="3">
    <citation type="journal article" date="2018" name="Front. Microbiol.">
        <title>Genome Structure of the Opportunistic Pathogen Paracoccus yeei (Alphaproteobacteria) and Identification of Putative Virulence Factors.</title>
        <authorList>
            <person name="Lasek R."/>
            <person name="Szuplewska M."/>
            <person name="Mitura M."/>
            <person name="Decewicz P."/>
            <person name="Chmielowska C."/>
            <person name="Pawlot A."/>
            <person name="Sentkowska D."/>
            <person name="Czarnecki J."/>
            <person name="Bartosik D."/>
        </authorList>
    </citation>
    <scope>NUCLEOTIDE SEQUENCE</scope>
    <source>
        <strain evidence="5">CCUG 32053</strain>
    </source>
</reference>
<dbReference type="PANTHER" id="PTHR44169:SF6">
    <property type="entry name" value="NADPH-DEPENDENT 1-ACYLDIHYDROXYACETONE PHOSPHATE REDUCTASE"/>
    <property type="match status" value="1"/>
</dbReference>
<dbReference type="eggNOG" id="COG3967">
    <property type="taxonomic scope" value="Bacteria"/>
</dbReference>
<dbReference type="STRING" id="147645.A6J80_08765"/>
<gene>
    <name evidence="4" type="ORF">A6J80_08765</name>
    <name evidence="5" type="ORF">PY32053_00482</name>
</gene>
<dbReference type="Pfam" id="PF00106">
    <property type="entry name" value="adh_short"/>
    <property type="match status" value="1"/>
</dbReference>
<reference evidence="7" key="4">
    <citation type="submission" date="2018-07" db="EMBL/GenBank/DDBJ databases">
        <title>Genome Structure of the Opportunistic Pathogen Paracoccus yeei (Alphaproteobacteria) and Identification of Putative Virulence Factors.</title>
        <authorList>
            <person name="Lasek R."/>
            <person name="Szuplewska M."/>
            <person name="Mitura M."/>
            <person name="Decewicz P."/>
            <person name="Chmielowska C."/>
            <person name="Pawlot A."/>
            <person name="Sentkowska D."/>
            <person name="Czarnecki J."/>
            <person name="Bartosik D."/>
        </authorList>
    </citation>
    <scope>NUCLEOTIDE SEQUENCE [LARGE SCALE GENOMIC DNA]</scope>
    <source>
        <strain evidence="7">CCUG 32053</strain>
    </source>
</reference>
<dbReference type="Proteomes" id="UP000272010">
    <property type="component" value="Chromosome"/>
</dbReference>
<accession>A0A1V0GRY1</accession>
<dbReference type="Gene3D" id="3.40.50.720">
    <property type="entry name" value="NAD(P)-binding Rossmann-like Domain"/>
    <property type="match status" value="1"/>
</dbReference>
<sequence length="254" mass="27049">MKQSGNTILVTGGGSGIGAALAHRFHDLGNTVVIAGRRQEALDRACAGRADMHALTLDVDSAEGVADFARRLLAAHPALNVLVNNAGIMRFERLDGARDLSDAEETIATNLLGPIRLTNALIDHLVAQPDAAIVNVTSGLAFVPLTTTPTYNATKAAIHSYTVAMREALKGKVEVIELAPPAVQTGLTPGQESRQGYLPLETFADEVMALFRQQPTPSEILVDQVRFLRFAEAEGRFDETLAQLNAFVAKVSGP</sequence>
<name>A0A1V0GRY1_9RHOB</name>
<evidence type="ECO:0000256" key="3">
    <source>
        <dbReference type="RuleBase" id="RU000363"/>
    </source>
</evidence>
<comment type="similarity">
    <text evidence="1 3">Belongs to the short-chain dehydrogenases/reductases (SDR) family.</text>
</comment>
<dbReference type="GO" id="GO:0016491">
    <property type="term" value="F:oxidoreductase activity"/>
    <property type="evidence" value="ECO:0007669"/>
    <property type="project" value="UniProtKB-KW"/>
</dbReference>
<proteinExistence type="inferred from homology"/>
<evidence type="ECO:0000313" key="7">
    <source>
        <dbReference type="Proteomes" id="UP000272010"/>
    </source>
</evidence>
<dbReference type="InterPro" id="IPR036291">
    <property type="entry name" value="NAD(P)-bd_dom_sf"/>
</dbReference>
<evidence type="ECO:0000256" key="1">
    <source>
        <dbReference type="ARBA" id="ARBA00006484"/>
    </source>
</evidence>
<reference evidence="4" key="2">
    <citation type="submission" date="2017-12" db="EMBL/GenBank/DDBJ databases">
        <title>FDA dAtabase for Regulatory Grade micrObial Sequences (FDA-ARGOS): Supporting development and validation of Infectious Disease Dx tests.</title>
        <authorList>
            <person name="Campos J."/>
            <person name="Goldberg B."/>
            <person name="Tallon L."/>
            <person name="Sadzewicz L."/>
            <person name="Sengamalay N."/>
            <person name="Ott S."/>
            <person name="Godinez A."/>
            <person name="Nagaraj S."/>
            <person name="Vyas G."/>
            <person name="Aluvathingal J."/>
            <person name="Nadendla S."/>
            <person name="Geyer C."/>
            <person name="Nandy P."/>
            <person name="Hobson J."/>
            <person name="Sichtig H."/>
        </authorList>
    </citation>
    <scope>NUCLEOTIDE SEQUENCE</scope>
    <source>
        <strain evidence="4">FDAARGOS_252</strain>
    </source>
</reference>
<organism evidence="4 6">
    <name type="scientific">Paracoccus yeei</name>
    <dbReference type="NCBI Taxonomy" id="147645"/>
    <lineage>
        <taxon>Bacteria</taxon>
        <taxon>Pseudomonadati</taxon>
        <taxon>Pseudomonadota</taxon>
        <taxon>Alphaproteobacteria</taxon>
        <taxon>Rhodobacterales</taxon>
        <taxon>Paracoccaceae</taxon>
        <taxon>Paracoccus</taxon>
    </lineage>
</organism>
<dbReference type="SUPFAM" id="SSF51735">
    <property type="entry name" value="NAD(P)-binding Rossmann-fold domains"/>
    <property type="match status" value="1"/>
</dbReference>
<dbReference type="Proteomes" id="UP000191257">
    <property type="component" value="Chromosome"/>
</dbReference>
<dbReference type="EMBL" id="CP020442">
    <property type="protein sequence ID" value="ARC36459.1"/>
    <property type="molecule type" value="Genomic_DNA"/>
</dbReference>
<evidence type="ECO:0000313" key="4">
    <source>
        <dbReference type="EMBL" id="ARC36459.1"/>
    </source>
</evidence>
<dbReference type="PRINTS" id="PR00081">
    <property type="entry name" value="GDHRDH"/>
</dbReference>
<dbReference type="PRINTS" id="PR00080">
    <property type="entry name" value="SDRFAMILY"/>
</dbReference>
<dbReference type="AlphaFoldDB" id="A0A1V0GRY1"/>
<evidence type="ECO:0000256" key="2">
    <source>
        <dbReference type="ARBA" id="ARBA00023002"/>
    </source>
</evidence>
<evidence type="ECO:0000313" key="5">
    <source>
        <dbReference type="EMBL" id="AYF00167.1"/>
    </source>
</evidence>
<dbReference type="OrthoDB" id="7593130at2"/>
<evidence type="ECO:0000313" key="6">
    <source>
        <dbReference type="Proteomes" id="UP000191257"/>
    </source>
</evidence>
<dbReference type="InterPro" id="IPR002347">
    <property type="entry name" value="SDR_fam"/>
</dbReference>
<dbReference type="InterPro" id="IPR020904">
    <property type="entry name" value="Sc_DH/Rdtase_CS"/>
</dbReference>
<dbReference type="EMBL" id="CP031078">
    <property type="protein sequence ID" value="AYF00167.1"/>
    <property type="molecule type" value="Genomic_DNA"/>
</dbReference>
<reference evidence="6" key="1">
    <citation type="submission" date="2017-03" db="EMBL/GenBank/DDBJ databases">
        <title>FDA dAtabase for Regulatory Grade micrObial Sequences (FDA-ARGOS): Supporting development and validation of Infectious Disease Dx tests.</title>
        <authorList>
            <person name="Minogue T."/>
            <person name="Wolcott M."/>
            <person name="Wasieloski L."/>
            <person name="Aguilar W."/>
            <person name="Moore D."/>
            <person name="Tallon L."/>
            <person name="Sadzewicz L."/>
            <person name="Sengamalay N."/>
            <person name="Ott S."/>
            <person name="Godinez A."/>
            <person name="Nagaraj S."/>
            <person name="Nadendla S."/>
            <person name="Geyer C."/>
            <person name="Sichtig H."/>
        </authorList>
    </citation>
    <scope>NUCLEOTIDE SEQUENCE [LARGE SCALE GENOMIC DNA]</scope>
    <source>
        <strain evidence="6">FDAARGOS_252</strain>
    </source>
</reference>
<dbReference type="RefSeq" id="WP_028720048.1">
    <property type="nucleotide sequence ID" value="NZ_CALTWI010000026.1"/>
</dbReference>
<protein>
    <submittedName>
        <fullName evidence="4">KR domain-containing protein</fullName>
    </submittedName>
</protein>
<dbReference type="KEGG" id="pye:A6J80_08765"/>
<dbReference type="PROSITE" id="PS00061">
    <property type="entry name" value="ADH_SHORT"/>
    <property type="match status" value="1"/>
</dbReference>